<sequence length="230" mass="25530">MDVLVNILGKYGFTRVNTSLKNPVVINCVPGAGKSSCIRELLEVDSRFVAFTAGLEDKPNIRGKWIRKFTGTVEENKFNLLDEYTLVEKLPSNLFAVFGDPLQSNLSTPLCADFICSHSRRFGTATAQLLRDLNFNVTAEGLDCVQIADIFTVDPRDQILFFEKEVGELLCRHNLDAKHISEVVGQTFDSVTFVTGECGPTSAVEAFQCLTRHRKSLLILCPDASYTATR</sequence>
<organism evidence="2">
    <name type="scientific">Soybean carlavirus 1</name>
    <dbReference type="NCBI Taxonomy" id="2796532"/>
    <lineage>
        <taxon>Viruses</taxon>
        <taxon>Riboviria</taxon>
        <taxon>Orthornavirae</taxon>
        <taxon>Kitrinoviricota</taxon>
        <taxon>Alsuviricetes</taxon>
        <taxon>Tymovirales</taxon>
        <taxon>Betaflexiviridae</taxon>
        <taxon>Quinvirinae</taxon>
        <taxon>Carlavirus</taxon>
        <taxon>Carlavirus uniglycinis</taxon>
        <taxon>Carlavirus SCV1</taxon>
    </lineage>
</organism>
<proteinExistence type="predicted"/>
<dbReference type="InterPro" id="IPR027351">
    <property type="entry name" value="(+)RNA_virus_helicase_core_dom"/>
</dbReference>
<dbReference type="EMBL" id="MW349428">
    <property type="protein sequence ID" value="QTW49398.1"/>
    <property type="molecule type" value="Genomic_RNA"/>
</dbReference>
<evidence type="ECO:0000313" key="2">
    <source>
        <dbReference type="EMBL" id="QTW49398.1"/>
    </source>
</evidence>
<dbReference type="GO" id="GO:0005524">
    <property type="term" value="F:ATP binding"/>
    <property type="evidence" value="ECO:0007669"/>
    <property type="project" value="InterPro"/>
</dbReference>
<feature type="domain" description="(+)RNA virus helicase C-terminal" evidence="1">
    <location>
        <begin position="25"/>
        <end position="221"/>
    </location>
</feature>
<name>A0A8B0MTY8_9VIRU</name>
<accession>A0A8B0MTY8</accession>
<protein>
    <submittedName>
        <fullName evidence="2">Triple gene block protein 1</fullName>
    </submittedName>
</protein>
<evidence type="ECO:0000259" key="1">
    <source>
        <dbReference type="Pfam" id="PF01443"/>
    </source>
</evidence>
<dbReference type="Pfam" id="PF01443">
    <property type="entry name" value="Viral_helicase1"/>
    <property type="match status" value="1"/>
</dbReference>
<reference evidence="2" key="1">
    <citation type="journal article" date="2021" name="Pathogens">
        <title>Discovery of a Novel Member of the Carlavirus Genus from Soybean (Glycine max L. Merr.).</title>
        <authorList>
            <person name="Thekke-Veetil T."/>
            <person name="McCoppin N.K."/>
            <person name="Hobbs H.A."/>
            <person name="Hartman G.L."/>
            <person name="Lambert K.N."/>
            <person name="Lim H.S."/>
            <person name="Domier L.L."/>
        </authorList>
    </citation>
    <scope>NUCLEOTIDE SEQUENCE</scope>
    <source>
        <strain evidence="2">IL-2015</strain>
    </source>
</reference>